<evidence type="ECO:0000256" key="1">
    <source>
        <dbReference type="SAM" id="MobiDB-lite"/>
    </source>
</evidence>
<dbReference type="SMART" id="SM00501">
    <property type="entry name" value="BRIGHT"/>
    <property type="match status" value="1"/>
</dbReference>
<dbReference type="PANTHER" id="PTHR46410:SF23">
    <property type="entry name" value="AT-RICH INTERACTIVE DOMAIN-CONTAINING PROTEIN 1 ISOFORM X1"/>
    <property type="match status" value="1"/>
</dbReference>
<evidence type="ECO:0000313" key="3">
    <source>
        <dbReference type="EMBL" id="KAE7999476.1"/>
    </source>
</evidence>
<evidence type="ECO:0000259" key="2">
    <source>
        <dbReference type="PROSITE" id="PS51011"/>
    </source>
</evidence>
<dbReference type="AlphaFoldDB" id="A0A5N6QJN9"/>
<feature type="region of interest" description="Disordered" evidence="1">
    <location>
        <begin position="1"/>
        <end position="38"/>
    </location>
</feature>
<dbReference type="OrthoDB" id="1938591at2759"/>
<name>A0A5N6QJN9_9ROSI</name>
<dbReference type="EMBL" id="CM017321">
    <property type="protein sequence ID" value="KAE7999476.1"/>
    <property type="molecule type" value="Genomic_DNA"/>
</dbReference>
<gene>
    <name evidence="3" type="ORF">FH972_003902</name>
</gene>
<dbReference type="CDD" id="cd16100">
    <property type="entry name" value="ARID"/>
    <property type="match status" value="1"/>
</dbReference>
<dbReference type="Proteomes" id="UP000327013">
    <property type="component" value="Chromosome 1"/>
</dbReference>
<feature type="domain" description="ARID" evidence="2">
    <location>
        <begin position="48"/>
        <end position="142"/>
    </location>
</feature>
<protein>
    <recommendedName>
        <fullName evidence="2">ARID domain-containing protein</fullName>
    </recommendedName>
</protein>
<keyword evidence="4" id="KW-1185">Reference proteome</keyword>
<dbReference type="SUPFAM" id="SSF46774">
    <property type="entry name" value="ARID-like"/>
    <property type="match status" value="1"/>
</dbReference>
<dbReference type="PROSITE" id="PS51011">
    <property type="entry name" value="ARID"/>
    <property type="match status" value="1"/>
</dbReference>
<evidence type="ECO:0000313" key="4">
    <source>
        <dbReference type="Proteomes" id="UP000327013"/>
    </source>
</evidence>
<proteinExistence type="predicted"/>
<reference evidence="3 4" key="1">
    <citation type="submission" date="2019-06" db="EMBL/GenBank/DDBJ databases">
        <title>A chromosomal-level reference genome of Carpinus fangiana (Coryloideae, Betulaceae).</title>
        <authorList>
            <person name="Yang X."/>
            <person name="Wang Z."/>
            <person name="Zhang L."/>
            <person name="Hao G."/>
            <person name="Liu J."/>
            <person name="Yang Y."/>
        </authorList>
    </citation>
    <scope>NUCLEOTIDE SEQUENCE [LARGE SCALE GENOMIC DNA]</scope>
    <source>
        <strain evidence="3">Cfa_2016G</strain>
        <tissue evidence="3">Leaf</tissue>
    </source>
</reference>
<dbReference type="SMART" id="SM00717">
    <property type="entry name" value="SANT"/>
    <property type="match status" value="1"/>
</dbReference>
<dbReference type="InterPro" id="IPR036431">
    <property type="entry name" value="ARID_dom_sf"/>
</dbReference>
<dbReference type="CDD" id="cd00167">
    <property type="entry name" value="SANT"/>
    <property type="match status" value="1"/>
</dbReference>
<accession>A0A5N6QJN9</accession>
<dbReference type="Gene3D" id="1.10.150.60">
    <property type="entry name" value="ARID DNA-binding domain"/>
    <property type="match status" value="1"/>
</dbReference>
<dbReference type="InterPro" id="IPR001005">
    <property type="entry name" value="SANT/Myb"/>
</dbReference>
<dbReference type="GO" id="GO:0003677">
    <property type="term" value="F:DNA binding"/>
    <property type="evidence" value="ECO:0007669"/>
    <property type="project" value="InterPro"/>
</dbReference>
<feature type="region of interest" description="Disordered" evidence="1">
    <location>
        <begin position="638"/>
        <end position="664"/>
    </location>
</feature>
<dbReference type="InterPro" id="IPR001606">
    <property type="entry name" value="ARID_dom"/>
</dbReference>
<dbReference type="EMBL" id="CM017321">
    <property type="protein sequence ID" value="KAE7999475.1"/>
    <property type="molecule type" value="Genomic_DNA"/>
</dbReference>
<dbReference type="Pfam" id="PF01388">
    <property type="entry name" value="ARID"/>
    <property type="match status" value="1"/>
</dbReference>
<dbReference type="PANTHER" id="PTHR46410">
    <property type="entry name" value="AT-RICH INTERACTIVE DOMAIN-CONTAINING PROTEIN 2"/>
    <property type="match status" value="1"/>
</dbReference>
<dbReference type="SMART" id="SM01014">
    <property type="entry name" value="ARID"/>
    <property type="match status" value="1"/>
</dbReference>
<organism evidence="3 4">
    <name type="scientific">Carpinus fangiana</name>
    <dbReference type="NCBI Taxonomy" id="176857"/>
    <lineage>
        <taxon>Eukaryota</taxon>
        <taxon>Viridiplantae</taxon>
        <taxon>Streptophyta</taxon>
        <taxon>Embryophyta</taxon>
        <taxon>Tracheophyta</taxon>
        <taxon>Spermatophyta</taxon>
        <taxon>Magnoliopsida</taxon>
        <taxon>eudicotyledons</taxon>
        <taxon>Gunneridae</taxon>
        <taxon>Pentapetalae</taxon>
        <taxon>rosids</taxon>
        <taxon>fabids</taxon>
        <taxon>Fagales</taxon>
        <taxon>Betulaceae</taxon>
        <taxon>Carpinus</taxon>
    </lineage>
</organism>
<sequence>MAGWPMLADDGSALDCAKPPQKKLKPEPDSKGSGKASEALVEGEGVLDKLRFEFEEFLRGFGEEICAQQRFRPLPPMLGDGQRLDLLKLFLVVRQKGGYHAVSENGLWNSVAKESGLLSSNLASPVKLVYVKYLNILERWLKRVVENEGSECGLSNSGVDFAGCLMELQAELKALLAKVPDQKKKDEEYLQLELATEEVESDGGQKSFGDEGLSGMDSVDKIYNTIKLCNENEREMTVLDGDVNGVVCDDKKACLDSSEGSNGGKSHEYDEVKSAAVELDGGKNCDDEDVVILDPANIEERFCGKRKRDSLCGMRNWVAGVAMNPCDPAVGSLPEWSKWKSHGKEEMWKQVLLAREAIFLKRQVDSSGEQWQKTQKMHPCMYDDQLCSSYNLRERLRCGKNLLDEKMMSQAGACLESSSATQGDLDKIPFAGGMEDETNNQFLGTADSSTADSVLDKYPPSRIPWGPRFEAEVPEWTGVASESDPKWLGTRVWPLENVERRSLIERDPIGKGRQDSCGCQVRGSIECARFHIAEKRLRVKLELGRAFYQWKFDKMGEEVRVSWTEEEEKKFKAILLSNPQSLQKCFWDQIFKFSPTKSSADLVSYYFNVFLMQRRGCQNRLTPNNIDSDDELGSGLVTNGIGHEADKSPSSIFYSPKKPHTNFR</sequence>